<reference evidence="2" key="1">
    <citation type="submission" date="2021-01" db="UniProtKB">
        <authorList>
            <consortium name="EnsemblMetazoa"/>
        </authorList>
    </citation>
    <scope>IDENTIFICATION</scope>
</reference>
<evidence type="ECO:0000313" key="2">
    <source>
        <dbReference type="EnsemblMetazoa" id="CLYHEMP022854.1"/>
    </source>
</evidence>
<proteinExistence type="predicted"/>
<keyword evidence="3" id="KW-1185">Reference proteome</keyword>
<name>A0A7M6DQL9_9CNID</name>
<organism evidence="2 3">
    <name type="scientific">Clytia hemisphaerica</name>
    <dbReference type="NCBI Taxonomy" id="252671"/>
    <lineage>
        <taxon>Eukaryota</taxon>
        <taxon>Metazoa</taxon>
        <taxon>Cnidaria</taxon>
        <taxon>Hydrozoa</taxon>
        <taxon>Hydroidolina</taxon>
        <taxon>Leptothecata</taxon>
        <taxon>Obeliida</taxon>
        <taxon>Clytiidae</taxon>
        <taxon>Clytia</taxon>
    </lineage>
</organism>
<feature type="compositionally biased region" description="Basic residues" evidence="1">
    <location>
        <begin position="7"/>
        <end position="16"/>
    </location>
</feature>
<evidence type="ECO:0000313" key="3">
    <source>
        <dbReference type="Proteomes" id="UP000594262"/>
    </source>
</evidence>
<evidence type="ECO:0000256" key="1">
    <source>
        <dbReference type="SAM" id="MobiDB-lite"/>
    </source>
</evidence>
<accession>A0A7M6DQL9</accession>
<dbReference type="Proteomes" id="UP000594262">
    <property type="component" value="Unplaced"/>
</dbReference>
<dbReference type="AlphaFoldDB" id="A0A7M6DQL9"/>
<protein>
    <submittedName>
        <fullName evidence="2">Uncharacterized protein</fullName>
    </submittedName>
</protein>
<feature type="region of interest" description="Disordered" evidence="1">
    <location>
        <begin position="1"/>
        <end position="27"/>
    </location>
</feature>
<sequence>MDSDHKKFFKFSKSKTSKSPATSNEEERRFFTFKKMKKARALNEQMSFDSSTLVNDDVEQPQTVECSQDLVSDLAIEATNIPSPIQ</sequence>
<dbReference type="EnsemblMetazoa" id="CLYHEMT022854.1">
    <property type="protein sequence ID" value="CLYHEMP022854.1"/>
    <property type="gene ID" value="CLYHEMG022854"/>
</dbReference>